<dbReference type="Proteomes" id="UP000191160">
    <property type="component" value="Unassembled WGS sequence"/>
</dbReference>
<dbReference type="InterPro" id="IPR010282">
    <property type="entry name" value="Uncharacterised_HutD/Ves"/>
</dbReference>
<dbReference type="InterPro" id="IPR014710">
    <property type="entry name" value="RmlC-like_jellyroll"/>
</dbReference>
<gene>
    <name evidence="1" type="ORF">B1202_03255</name>
</gene>
<dbReference type="EMBL" id="MVKX01000001">
    <property type="protein sequence ID" value="OOV85668.1"/>
    <property type="molecule type" value="Genomic_DNA"/>
</dbReference>
<dbReference type="PANTHER" id="PTHR37943:SF1">
    <property type="entry name" value="PROTEIN VES"/>
    <property type="match status" value="1"/>
</dbReference>
<sequence>MIQVLKLHDYQKMPWKNGLGFTFEIARQSSLVNDDFDWRLSMADVENDGDFSYFEGKKRIICTLSGAGMQLQIAKQAYVDVYSRDLFAFDGELPVFCQLIDGSIRDLNLIYNAQQVRPRMQLMVGCENQTVLSAAQDILIFNMADQLQISIHEKMYHLAAFECLKIANQDETLKIELPQNTAKDCCFIELFS</sequence>
<accession>A0A1T1H736</accession>
<dbReference type="Pfam" id="PF05962">
    <property type="entry name" value="HutD"/>
    <property type="match status" value="1"/>
</dbReference>
<dbReference type="CDD" id="cd20293">
    <property type="entry name" value="cupin_HutD_N"/>
    <property type="match status" value="1"/>
</dbReference>
<dbReference type="AlphaFoldDB" id="A0A1T1H736"/>
<dbReference type="PANTHER" id="PTHR37943">
    <property type="entry name" value="PROTEIN VES"/>
    <property type="match status" value="1"/>
</dbReference>
<comment type="caution">
    <text evidence="1">The sequence shown here is derived from an EMBL/GenBank/DDBJ whole genome shotgun (WGS) entry which is preliminary data.</text>
</comment>
<evidence type="ECO:0000313" key="2">
    <source>
        <dbReference type="Proteomes" id="UP000191160"/>
    </source>
</evidence>
<evidence type="ECO:0000313" key="1">
    <source>
        <dbReference type="EMBL" id="OOV85668.1"/>
    </source>
</evidence>
<evidence type="ECO:0008006" key="3">
    <source>
        <dbReference type="Google" id="ProtNLM"/>
    </source>
</evidence>
<protein>
    <recommendedName>
        <fullName evidence="3">HutD family protein</fullName>
    </recommendedName>
</protein>
<dbReference type="Gene3D" id="2.60.120.10">
    <property type="entry name" value="Jelly Rolls"/>
    <property type="match status" value="1"/>
</dbReference>
<dbReference type="RefSeq" id="WP_078189139.1">
    <property type="nucleotide sequence ID" value="NZ_JAMCOZ010000015.1"/>
</dbReference>
<dbReference type="SUPFAM" id="SSF51182">
    <property type="entry name" value="RmlC-like cupins"/>
    <property type="match status" value="1"/>
</dbReference>
<keyword evidence="2" id="KW-1185">Reference proteome</keyword>
<dbReference type="InterPro" id="IPR011051">
    <property type="entry name" value="RmlC_Cupin_sf"/>
</dbReference>
<name>A0A1T1H736_9GAMM</name>
<organism evidence="1 2">
    <name type="scientific">Acinetobacter amyesii</name>
    <dbReference type="NCBI Taxonomy" id="2942470"/>
    <lineage>
        <taxon>Bacteria</taxon>
        <taxon>Pseudomonadati</taxon>
        <taxon>Pseudomonadota</taxon>
        <taxon>Gammaproteobacteria</taxon>
        <taxon>Moraxellales</taxon>
        <taxon>Moraxellaceae</taxon>
        <taxon>Acinetobacter</taxon>
    </lineage>
</organism>
<reference evidence="1 2" key="1">
    <citation type="submission" date="2017-02" db="EMBL/GenBank/DDBJ databases">
        <title>Acinetobacter sp. ANC 4945, whole genome shotgun sequencing project.</title>
        <authorList>
            <person name="Radolfova-Krizova L."/>
            <person name="Al Atrouni A."/>
            <person name="Nemec A."/>
        </authorList>
    </citation>
    <scope>NUCLEOTIDE SEQUENCE [LARGE SCALE GENOMIC DNA]</scope>
    <source>
        <strain evidence="1 2">ANC 4945</strain>
    </source>
</reference>
<proteinExistence type="predicted"/>